<dbReference type="Proteomes" id="UP000708148">
    <property type="component" value="Unassembled WGS sequence"/>
</dbReference>
<dbReference type="InterPro" id="IPR036770">
    <property type="entry name" value="Ankyrin_rpt-contain_sf"/>
</dbReference>
<organism evidence="6 7">
    <name type="scientific">Ostreobium quekettii</name>
    <dbReference type="NCBI Taxonomy" id="121088"/>
    <lineage>
        <taxon>Eukaryota</taxon>
        <taxon>Viridiplantae</taxon>
        <taxon>Chlorophyta</taxon>
        <taxon>core chlorophytes</taxon>
        <taxon>Ulvophyceae</taxon>
        <taxon>TCBD clade</taxon>
        <taxon>Bryopsidales</taxon>
        <taxon>Ostreobineae</taxon>
        <taxon>Ostreobiaceae</taxon>
        <taxon>Ostreobium</taxon>
    </lineage>
</organism>
<dbReference type="GO" id="GO:0005930">
    <property type="term" value="C:axoneme"/>
    <property type="evidence" value="ECO:0007669"/>
    <property type="project" value="UniProtKB-SubCell"/>
</dbReference>
<name>A0A8S1INR2_9CHLO</name>
<keyword evidence="3 4" id="KW-0040">ANK repeat</keyword>
<dbReference type="Gene3D" id="3.80.10.10">
    <property type="entry name" value="Ribonuclease Inhibitor"/>
    <property type="match status" value="2"/>
</dbReference>
<comment type="caution">
    <text evidence="6">The sequence shown here is derived from an EMBL/GenBank/DDBJ whole genome shotgun (WGS) entry which is preliminary data.</text>
</comment>
<dbReference type="SUPFAM" id="SSF52047">
    <property type="entry name" value="RNI-like"/>
    <property type="match status" value="1"/>
</dbReference>
<keyword evidence="7" id="KW-1185">Reference proteome</keyword>
<proteinExistence type="predicted"/>
<reference evidence="6" key="1">
    <citation type="submission" date="2020-12" db="EMBL/GenBank/DDBJ databases">
        <authorList>
            <person name="Iha C."/>
        </authorList>
    </citation>
    <scope>NUCLEOTIDE SEQUENCE</scope>
</reference>
<feature type="repeat" description="ANK" evidence="4">
    <location>
        <begin position="665"/>
        <end position="689"/>
    </location>
</feature>
<feature type="domain" description="Disease resistance R13L4/SHOC-2-like LRR" evidence="5">
    <location>
        <begin position="76"/>
        <end position="330"/>
    </location>
</feature>
<dbReference type="PANTHER" id="PTHR24171:SF9">
    <property type="entry name" value="ANKYRIN REPEAT DOMAIN-CONTAINING PROTEIN 39"/>
    <property type="match status" value="1"/>
</dbReference>
<feature type="repeat" description="ANK" evidence="4">
    <location>
        <begin position="430"/>
        <end position="462"/>
    </location>
</feature>
<feature type="repeat" description="ANK" evidence="4">
    <location>
        <begin position="530"/>
        <end position="562"/>
    </location>
</feature>
<evidence type="ECO:0000256" key="2">
    <source>
        <dbReference type="ARBA" id="ARBA00022737"/>
    </source>
</evidence>
<feature type="repeat" description="ANK" evidence="4">
    <location>
        <begin position="497"/>
        <end position="529"/>
    </location>
</feature>
<dbReference type="AlphaFoldDB" id="A0A8S1INR2"/>
<evidence type="ECO:0000313" key="7">
    <source>
        <dbReference type="Proteomes" id="UP000708148"/>
    </source>
</evidence>
<dbReference type="SUPFAM" id="SSF48403">
    <property type="entry name" value="Ankyrin repeat"/>
    <property type="match status" value="2"/>
</dbReference>
<dbReference type="OrthoDB" id="20872at2759"/>
<sequence>MGGEVSKRCSSVEAQATATWEDLDADLLDDVVRILRKSGSRRCVGTLRATCRAWRGRIDFGMLHLTLWRRPGSASPPFSRVFPNLLGLELRCERSAGLQTNALEDVFNLRHLRELDISRCWDCVTSGFSNLGSLARLQKLTLNGAEFAALGETMASSPGAAEGVSRVSCLVLRGCESVSDHHLSVVKEFSSLSRLLLIRAKGLTAQGLQCLTMITGLRDLSLTAIENLNSADIGCLQRLSSLTSLRLYRLGVNDNWCARIQCLSSLKRLSLAGCEGVTDAGLRAVASLPELSSLRICWQQNPEISLSGITQLGELPNLKRLELFQCGDMDVDVVKAHFDVDVGVRIMPAPEKLMLDHYNAHDIDAMEQLLESVQEPDAKEVPVPGCFTPHHLMIHAADNCQLGVLKLLARFGADVDYGDSLFPMPRTLVDCSTPLHFAVYHGDTEVVKELVNSGARLDAHCTEDYRTPLHFACVGGDLKLVRCLLDAGAGVDRSDDFGRTPLYAAVQWGRKDVIRELLRRGADPEKRDLNSHTGLHFACKVGNLDLVEFLVSLGLDVDSGARYGLPTPLQTAAENGQLAVAKFLHRRGGSLNETPLFLAAKRGHLETVQYLLHYFRQVRSSEVLRTEDGDGKTLLHYGAEHGWTGVVEELLSKEVNHPVNKGDHDGFAPLYYADRNGHKDIVRLLSKRGGLARWLSRPPLYKCTRWRNGCSR</sequence>
<dbReference type="PANTHER" id="PTHR24171">
    <property type="entry name" value="ANKYRIN REPEAT DOMAIN-CONTAINING PROTEIN 39-RELATED"/>
    <property type="match status" value="1"/>
</dbReference>
<dbReference type="InterPro" id="IPR002110">
    <property type="entry name" value="Ankyrin_rpt"/>
</dbReference>
<protein>
    <recommendedName>
        <fullName evidence="5">Disease resistance R13L4/SHOC-2-like LRR domain-containing protein</fullName>
    </recommendedName>
</protein>
<dbReference type="PROSITE" id="PS50297">
    <property type="entry name" value="ANK_REP_REGION"/>
    <property type="match status" value="5"/>
</dbReference>
<feature type="repeat" description="ANK" evidence="4">
    <location>
        <begin position="464"/>
        <end position="496"/>
    </location>
</feature>
<dbReference type="Pfam" id="PF12796">
    <property type="entry name" value="Ank_2"/>
    <property type="match status" value="3"/>
</dbReference>
<dbReference type="Pfam" id="PF23598">
    <property type="entry name" value="LRR_14"/>
    <property type="match status" value="1"/>
</dbReference>
<dbReference type="Gene3D" id="1.25.40.20">
    <property type="entry name" value="Ankyrin repeat-containing domain"/>
    <property type="match status" value="3"/>
</dbReference>
<comment type="subcellular location">
    <subcellularLocation>
        <location evidence="1">Cytoplasm</location>
        <location evidence="1">Cytoskeleton</location>
        <location evidence="1">Cilium axoneme</location>
    </subcellularLocation>
</comment>
<evidence type="ECO:0000256" key="1">
    <source>
        <dbReference type="ARBA" id="ARBA00004430"/>
    </source>
</evidence>
<dbReference type="PROSITE" id="PS50088">
    <property type="entry name" value="ANK_REPEAT"/>
    <property type="match status" value="5"/>
</dbReference>
<evidence type="ECO:0000256" key="3">
    <source>
        <dbReference type="ARBA" id="ARBA00023043"/>
    </source>
</evidence>
<dbReference type="InterPro" id="IPR006553">
    <property type="entry name" value="Leu-rich_rpt_Cys-con_subtyp"/>
</dbReference>
<keyword evidence="2" id="KW-0677">Repeat</keyword>
<evidence type="ECO:0000259" key="5">
    <source>
        <dbReference type="Pfam" id="PF23598"/>
    </source>
</evidence>
<evidence type="ECO:0000313" key="6">
    <source>
        <dbReference type="EMBL" id="CAD7695397.1"/>
    </source>
</evidence>
<dbReference type="InterPro" id="IPR055414">
    <property type="entry name" value="LRR_R13L4/SHOC2-like"/>
</dbReference>
<gene>
    <name evidence="6" type="ORF">OSTQU699_LOCUS758</name>
</gene>
<dbReference type="SMART" id="SM00367">
    <property type="entry name" value="LRR_CC"/>
    <property type="match status" value="3"/>
</dbReference>
<dbReference type="EMBL" id="CAJHUC010000338">
    <property type="protein sequence ID" value="CAD7695397.1"/>
    <property type="molecule type" value="Genomic_DNA"/>
</dbReference>
<dbReference type="SMART" id="SM00248">
    <property type="entry name" value="ANK"/>
    <property type="match status" value="9"/>
</dbReference>
<evidence type="ECO:0000256" key="4">
    <source>
        <dbReference type="PROSITE-ProRule" id="PRU00023"/>
    </source>
</evidence>
<accession>A0A8S1INR2</accession>
<dbReference type="InterPro" id="IPR032675">
    <property type="entry name" value="LRR_dom_sf"/>
</dbReference>